<evidence type="ECO:0000256" key="10">
    <source>
        <dbReference type="ARBA" id="ARBA00022837"/>
    </source>
</evidence>
<feature type="transmembrane region" description="Helical" evidence="17">
    <location>
        <begin position="809"/>
        <end position="830"/>
    </location>
</feature>
<dbReference type="Proteomes" id="UP000824087">
    <property type="component" value="Unassembled WGS sequence"/>
</dbReference>
<evidence type="ECO:0000256" key="17">
    <source>
        <dbReference type="SAM" id="Phobius"/>
    </source>
</evidence>
<evidence type="ECO:0000256" key="2">
    <source>
        <dbReference type="ARBA" id="ARBA00005675"/>
    </source>
</evidence>
<feature type="transmembrane region" description="Helical" evidence="17">
    <location>
        <begin position="80"/>
        <end position="96"/>
    </location>
</feature>
<accession>A0A9D1HU36</accession>
<dbReference type="EMBL" id="DVML01000019">
    <property type="protein sequence ID" value="HIU22564.1"/>
    <property type="molecule type" value="Genomic_DNA"/>
</dbReference>
<dbReference type="InterPro" id="IPR023298">
    <property type="entry name" value="ATPase_P-typ_TM_dom_sf"/>
</dbReference>
<feature type="transmembrane region" description="Helical" evidence="17">
    <location>
        <begin position="742"/>
        <end position="763"/>
    </location>
</feature>
<feature type="transmembrane region" description="Helical" evidence="17">
    <location>
        <begin position="670"/>
        <end position="691"/>
    </location>
</feature>
<feature type="transmembrane region" description="Helical" evidence="17">
    <location>
        <begin position="769"/>
        <end position="789"/>
    </location>
</feature>
<dbReference type="InterPro" id="IPR036412">
    <property type="entry name" value="HAD-like_sf"/>
</dbReference>
<keyword evidence="14 17" id="KW-1133">Transmembrane helix</keyword>
<dbReference type="InterPro" id="IPR059000">
    <property type="entry name" value="ATPase_P-type_domA"/>
</dbReference>
<dbReference type="InterPro" id="IPR008250">
    <property type="entry name" value="ATPase_P-typ_transduc_dom_A_sf"/>
</dbReference>
<dbReference type="InterPro" id="IPR006408">
    <property type="entry name" value="P-type_ATPase_IIB"/>
</dbReference>
<keyword evidence="7 17" id="KW-0812">Transmembrane</keyword>
<reference evidence="19" key="2">
    <citation type="journal article" date="2021" name="PeerJ">
        <title>Extensive microbial diversity within the chicken gut microbiome revealed by metagenomics and culture.</title>
        <authorList>
            <person name="Gilroy R."/>
            <person name="Ravi A."/>
            <person name="Getino M."/>
            <person name="Pursley I."/>
            <person name="Horton D.L."/>
            <person name="Alikhan N.F."/>
            <person name="Baker D."/>
            <person name="Gharbi K."/>
            <person name="Hall N."/>
            <person name="Watson M."/>
            <person name="Adriaenssens E.M."/>
            <person name="Foster-Nyarko E."/>
            <person name="Jarju S."/>
            <person name="Secka A."/>
            <person name="Antonio M."/>
            <person name="Oren A."/>
            <person name="Chaudhuri R.R."/>
            <person name="La Ragione R."/>
            <person name="Hildebrand F."/>
            <person name="Pallen M.J."/>
        </authorList>
    </citation>
    <scope>NUCLEOTIDE SEQUENCE</scope>
    <source>
        <strain evidence="19">CHK197-8231</strain>
    </source>
</reference>
<evidence type="ECO:0000256" key="16">
    <source>
        <dbReference type="ARBA" id="ARBA00023136"/>
    </source>
</evidence>
<dbReference type="Pfam" id="PF00689">
    <property type="entry name" value="Cation_ATPase_C"/>
    <property type="match status" value="1"/>
</dbReference>
<dbReference type="InterPro" id="IPR001757">
    <property type="entry name" value="P_typ_ATPase"/>
</dbReference>
<dbReference type="FunFam" id="3.40.50.1000:FF:000028">
    <property type="entry name" value="Calcium-transporting P-type ATPase, putative"/>
    <property type="match status" value="1"/>
</dbReference>
<evidence type="ECO:0000256" key="6">
    <source>
        <dbReference type="ARBA" id="ARBA00022568"/>
    </source>
</evidence>
<keyword evidence="15" id="KW-0406">Ion transport</keyword>
<dbReference type="AlphaFoldDB" id="A0A9D1HU36"/>
<dbReference type="SUPFAM" id="SSF81665">
    <property type="entry name" value="Calcium ATPase, transmembrane domain M"/>
    <property type="match status" value="1"/>
</dbReference>
<keyword evidence="13" id="KW-1278">Translocase</keyword>
<dbReference type="GO" id="GO:0046872">
    <property type="term" value="F:metal ion binding"/>
    <property type="evidence" value="ECO:0007669"/>
    <property type="project" value="UniProtKB-KW"/>
</dbReference>
<keyword evidence="8" id="KW-0479">Metal-binding</keyword>
<dbReference type="EC" id="7.2.2.10" evidence="3"/>
<keyword evidence="12" id="KW-0460">Magnesium</keyword>
<keyword evidence="5" id="KW-1003">Cell membrane</keyword>
<evidence type="ECO:0000256" key="11">
    <source>
        <dbReference type="ARBA" id="ARBA00022840"/>
    </source>
</evidence>
<evidence type="ECO:0000256" key="12">
    <source>
        <dbReference type="ARBA" id="ARBA00022842"/>
    </source>
</evidence>
<dbReference type="InterPro" id="IPR006068">
    <property type="entry name" value="ATPase_P-typ_cation-transptr_C"/>
</dbReference>
<feature type="transmembrane region" description="Helical" evidence="17">
    <location>
        <begin position="244"/>
        <end position="264"/>
    </location>
</feature>
<organism evidence="19 20">
    <name type="scientific">Candidatus Fimihabitans intestinipullorum</name>
    <dbReference type="NCBI Taxonomy" id="2840820"/>
    <lineage>
        <taxon>Bacteria</taxon>
        <taxon>Bacillati</taxon>
        <taxon>Mycoplasmatota</taxon>
        <taxon>Mycoplasmatota incertae sedis</taxon>
        <taxon>Candidatus Fimihabitans</taxon>
    </lineage>
</organism>
<dbReference type="SUPFAM" id="SSF56784">
    <property type="entry name" value="HAD-like"/>
    <property type="match status" value="1"/>
</dbReference>
<evidence type="ECO:0000256" key="4">
    <source>
        <dbReference type="ARBA" id="ARBA00022448"/>
    </source>
</evidence>
<dbReference type="GO" id="GO:0140352">
    <property type="term" value="P:export from cell"/>
    <property type="evidence" value="ECO:0007669"/>
    <property type="project" value="UniProtKB-ARBA"/>
</dbReference>
<keyword evidence="16 17" id="KW-0472">Membrane</keyword>
<keyword evidence="9" id="KW-0547">Nucleotide-binding</keyword>
<comment type="caution">
    <text evidence="19">The sequence shown here is derived from an EMBL/GenBank/DDBJ whole genome shotgun (WGS) entry which is preliminary data.</text>
</comment>
<name>A0A9D1HU36_9BACT</name>
<dbReference type="FunFam" id="2.70.150.10:FF:000016">
    <property type="entry name" value="Calcium-transporting P-type ATPase putative"/>
    <property type="match status" value="1"/>
</dbReference>
<dbReference type="GO" id="GO:0005886">
    <property type="term" value="C:plasma membrane"/>
    <property type="evidence" value="ECO:0007669"/>
    <property type="project" value="UniProtKB-SubCell"/>
</dbReference>
<dbReference type="PANTHER" id="PTHR24093">
    <property type="entry name" value="CATION TRANSPORTING ATPASE"/>
    <property type="match status" value="1"/>
</dbReference>
<dbReference type="PANTHER" id="PTHR24093:SF506">
    <property type="entry name" value="CATION-TRANSPORTING ATPASE PMA1"/>
    <property type="match status" value="1"/>
</dbReference>
<dbReference type="Gene3D" id="1.20.1110.10">
    <property type="entry name" value="Calcium-transporting ATPase, transmembrane domain"/>
    <property type="match status" value="1"/>
</dbReference>
<keyword evidence="10" id="KW-0106">Calcium</keyword>
<dbReference type="InterPro" id="IPR004014">
    <property type="entry name" value="ATPase_P-typ_cation-transptr_N"/>
</dbReference>
<evidence type="ECO:0000256" key="3">
    <source>
        <dbReference type="ARBA" id="ARBA00012790"/>
    </source>
</evidence>
<dbReference type="SFLD" id="SFLDG00002">
    <property type="entry name" value="C1.7:_P-type_atpase_like"/>
    <property type="match status" value="1"/>
</dbReference>
<evidence type="ECO:0000256" key="14">
    <source>
        <dbReference type="ARBA" id="ARBA00022989"/>
    </source>
</evidence>
<proteinExistence type="inferred from homology"/>
<dbReference type="SMART" id="SM00831">
    <property type="entry name" value="Cation_ATPase_N"/>
    <property type="match status" value="1"/>
</dbReference>
<dbReference type="Pfam" id="PF08282">
    <property type="entry name" value="Hydrolase_3"/>
    <property type="match status" value="1"/>
</dbReference>
<dbReference type="Pfam" id="PF00122">
    <property type="entry name" value="E1-E2_ATPase"/>
    <property type="match status" value="1"/>
</dbReference>
<dbReference type="Gene3D" id="3.40.1110.10">
    <property type="entry name" value="Calcium-transporting ATPase, cytoplasmic domain N"/>
    <property type="match status" value="1"/>
</dbReference>
<keyword evidence="11" id="KW-0067">ATP-binding</keyword>
<evidence type="ECO:0000256" key="15">
    <source>
        <dbReference type="ARBA" id="ARBA00023065"/>
    </source>
</evidence>
<dbReference type="PRINTS" id="PR00120">
    <property type="entry name" value="HATPASE"/>
</dbReference>
<feature type="transmembrane region" description="Helical" evidence="17">
    <location>
        <begin position="697"/>
        <end position="721"/>
    </location>
</feature>
<evidence type="ECO:0000313" key="20">
    <source>
        <dbReference type="Proteomes" id="UP000824087"/>
    </source>
</evidence>
<dbReference type="NCBIfam" id="TIGR01494">
    <property type="entry name" value="ATPase_P-type"/>
    <property type="match status" value="3"/>
</dbReference>
<dbReference type="GO" id="GO:0005388">
    <property type="term" value="F:P-type calcium transporter activity"/>
    <property type="evidence" value="ECO:0007669"/>
    <property type="project" value="UniProtKB-EC"/>
</dbReference>
<dbReference type="Gene3D" id="2.70.150.10">
    <property type="entry name" value="Calcium-transporting ATPase, cytoplasmic transduction domain A"/>
    <property type="match status" value="1"/>
</dbReference>
<feature type="transmembrane region" description="Helical" evidence="17">
    <location>
        <begin position="270"/>
        <end position="296"/>
    </location>
</feature>
<dbReference type="GO" id="GO:0005524">
    <property type="term" value="F:ATP binding"/>
    <property type="evidence" value="ECO:0007669"/>
    <property type="project" value="UniProtKB-KW"/>
</dbReference>
<reference evidence="19" key="1">
    <citation type="submission" date="2020-10" db="EMBL/GenBank/DDBJ databases">
        <authorList>
            <person name="Gilroy R."/>
        </authorList>
    </citation>
    <scope>NUCLEOTIDE SEQUENCE</scope>
    <source>
        <strain evidence="19">CHK197-8231</strain>
    </source>
</reference>
<evidence type="ECO:0000256" key="9">
    <source>
        <dbReference type="ARBA" id="ARBA00022741"/>
    </source>
</evidence>
<evidence type="ECO:0000256" key="5">
    <source>
        <dbReference type="ARBA" id="ARBA00022475"/>
    </source>
</evidence>
<dbReference type="InterPro" id="IPR023299">
    <property type="entry name" value="ATPase_P-typ_cyto_dom_N"/>
</dbReference>
<dbReference type="InterPro" id="IPR023214">
    <property type="entry name" value="HAD_sf"/>
</dbReference>
<dbReference type="InterPro" id="IPR018303">
    <property type="entry name" value="ATPase_P-typ_P_site"/>
</dbReference>
<comment type="subcellular location">
    <subcellularLocation>
        <location evidence="1">Cell membrane</location>
        <topology evidence="1">Multi-pass membrane protein</topology>
    </subcellularLocation>
</comment>
<feature type="domain" description="Cation-transporting P-type ATPase N-terminal" evidence="18">
    <location>
        <begin position="3"/>
        <end position="76"/>
    </location>
</feature>
<dbReference type="FunFam" id="3.40.50.1000:FF:000001">
    <property type="entry name" value="Phospholipid-transporting ATPase IC"/>
    <property type="match status" value="1"/>
</dbReference>
<gene>
    <name evidence="19" type="ORF">IAD49_03175</name>
</gene>
<evidence type="ECO:0000256" key="13">
    <source>
        <dbReference type="ARBA" id="ARBA00022967"/>
    </source>
</evidence>
<evidence type="ECO:0000259" key="18">
    <source>
        <dbReference type="SMART" id="SM00831"/>
    </source>
</evidence>
<comment type="similarity">
    <text evidence="2">Belongs to the cation transport ATPase (P-type) (TC 3.A.3) family. Type IIA subfamily.</text>
</comment>
<keyword evidence="4" id="KW-0813">Transport</keyword>
<protein>
    <recommendedName>
        <fullName evidence="3">P-type Ca(2+) transporter</fullName>
        <ecNumber evidence="3">7.2.2.10</ecNumber>
    </recommendedName>
</protein>
<dbReference type="InterPro" id="IPR044492">
    <property type="entry name" value="P_typ_ATPase_HD_dom"/>
</dbReference>
<evidence type="ECO:0000313" key="19">
    <source>
        <dbReference type="EMBL" id="HIU22564.1"/>
    </source>
</evidence>
<dbReference type="SUPFAM" id="SSF81660">
    <property type="entry name" value="Metal cation-transporting ATPase, ATP-binding domain N"/>
    <property type="match status" value="1"/>
</dbReference>
<dbReference type="PROSITE" id="PS00154">
    <property type="entry name" value="ATPASE_E1_E2"/>
    <property type="match status" value="1"/>
</dbReference>
<dbReference type="NCBIfam" id="TIGR01517">
    <property type="entry name" value="ATPase-IIB_Ca"/>
    <property type="match status" value="1"/>
</dbReference>
<evidence type="ECO:0000256" key="8">
    <source>
        <dbReference type="ARBA" id="ARBA00022723"/>
    </source>
</evidence>
<dbReference type="SFLD" id="SFLDF00027">
    <property type="entry name" value="p-type_atpase"/>
    <property type="match status" value="1"/>
</dbReference>
<sequence length="870" mass="96047">MKQSYAQSEEDVLEQCQATVEGLTTDEVKKRQEKYGKNEMRSKPKKTIFEMVLEQLKDKMILILLAASILSFFLQEYVESVVILIIIAINTIVSIIQEKKAADAIEALKQMNAPHASVLRDGIRKTVLVSDLVVGDIVYLEDGGIVPADIRLLEEHHLMIDESSLTGESVPVEKNASLVLGKETTLADQVNMAFSSSIITYGTGLGVVVAIGMDTEVGKIARMLDSEDDLETPLKKKLNSVGQVLSIVGILISILIFIIGFLYGKDVVTLLMISISLAISVIPEGLPATATIVMALGVQRMAKKNALVKKLPAVETLGSASVICSDKTGTLTQNKMTVTRVLLYDELLNDSKEEIPKEIPEDFMYACMLCNNATLNGEEQTGDPTEVALLAFANERGYNSTQIKKEYTKLYEQPFDSDRKRMSIICKKDGKFVCYTKGAAEEMLDLCTHIVVGNEEKELTYSEKEKILEECSKLSNEALRLLGIAKRTVSNLPESDDDDIEQHLTFIGLVGMIDPPREEVMKAIETCHTAGIRVIMITGDHKLTAISIAKKLGIFRPGDEAMTGEELHRISDKELKKRIPKISIFARVTPEDKLRIVNALKANKEVVAMTGDGVNDSPALKAADIGIAMGKVGTDVAKSAADMLLLDDNFTTIEVAIREGRRVYRNIQKVIQYLLAGNIAEVLTIFVAMVLNLQTPILAVHILFVNLVTDTLPALALGVDPEGKNVMRHKPVKTGSLFEKGLVYRVIFYGLYIAILSLTAYHIGLEDSYETAITMTFLVLCLSQIVHALNQHSSTVSIFSKEHPKNKYLYGAMILSTLFLLPIIFISPIAKFFSIVPLTSREWMIVGGLSASPLIVVEFVKWIRRKMKKI</sequence>
<dbReference type="SUPFAM" id="SSF81653">
    <property type="entry name" value="Calcium ATPase, transduction domain A"/>
    <property type="match status" value="1"/>
</dbReference>
<evidence type="ECO:0000256" key="7">
    <source>
        <dbReference type="ARBA" id="ARBA00022692"/>
    </source>
</evidence>
<keyword evidence="6" id="KW-0109">Calcium transport</keyword>
<dbReference type="Pfam" id="PF13246">
    <property type="entry name" value="Cation_ATPase"/>
    <property type="match status" value="1"/>
</dbReference>
<feature type="transmembrane region" description="Helical" evidence="17">
    <location>
        <begin position="842"/>
        <end position="860"/>
    </location>
</feature>
<dbReference type="PRINTS" id="PR00119">
    <property type="entry name" value="CATATPASE"/>
</dbReference>
<evidence type="ECO:0000256" key="1">
    <source>
        <dbReference type="ARBA" id="ARBA00004651"/>
    </source>
</evidence>
<dbReference type="SFLD" id="SFLDS00003">
    <property type="entry name" value="Haloacid_Dehalogenase"/>
    <property type="match status" value="1"/>
</dbReference>
<dbReference type="Gene3D" id="3.40.50.1000">
    <property type="entry name" value="HAD superfamily/HAD-like"/>
    <property type="match status" value="1"/>
</dbReference>
<dbReference type="Pfam" id="PF00690">
    <property type="entry name" value="Cation_ATPase_N"/>
    <property type="match status" value="1"/>
</dbReference>
<dbReference type="GO" id="GO:0016887">
    <property type="term" value="F:ATP hydrolysis activity"/>
    <property type="evidence" value="ECO:0007669"/>
    <property type="project" value="InterPro"/>
</dbReference>